<proteinExistence type="predicted"/>
<dbReference type="EMBL" id="JAENGZ010000992">
    <property type="protein sequence ID" value="KAG6951650.1"/>
    <property type="molecule type" value="Genomic_DNA"/>
</dbReference>
<protein>
    <submittedName>
        <fullName evidence="1">Uncharacterized protein</fullName>
    </submittedName>
</protein>
<dbReference type="OrthoDB" id="126955at2759"/>
<evidence type="ECO:0000313" key="2">
    <source>
        <dbReference type="Proteomes" id="UP000688947"/>
    </source>
</evidence>
<evidence type="ECO:0000313" key="1">
    <source>
        <dbReference type="EMBL" id="KAG6951650.1"/>
    </source>
</evidence>
<comment type="caution">
    <text evidence="1">The sequence shown here is derived from an EMBL/GenBank/DDBJ whole genome shotgun (WGS) entry which is preliminary data.</text>
</comment>
<dbReference type="Proteomes" id="UP000688947">
    <property type="component" value="Unassembled WGS sequence"/>
</dbReference>
<dbReference type="AlphaFoldDB" id="A0A8T1TZ77"/>
<reference evidence="1" key="1">
    <citation type="submission" date="2021-01" db="EMBL/GenBank/DDBJ databases">
        <title>Phytophthora aleatoria, a newly-described species from Pinus radiata is distinct from Phytophthora cactorum isolates based on comparative genomics.</title>
        <authorList>
            <person name="Mcdougal R."/>
            <person name="Panda P."/>
            <person name="Williams N."/>
            <person name="Studholme D.J."/>
        </authorList>
    </citation>
    <scope>NUCLEOTIDE SEQUENCE</scope>
    <source>
        <strain evidence="1">NZFS 3830</strain>
    </source>
</reference>
<organism evidence="1 2">
    <name type="scientific">Phytophthora cactorum</name>
    <dbReference type="NCBI Taxonomy" id="29920"/>
    <lineage>
        <taxon>Eukaryota</taxon>
        <taxon>Sar</taxon>
        <taxon>Stramenopiles</taxon>
        <taxon>Oomycota</taxon>
        <taxon>Peronosporomycetes</taxon>
        <taxon>Peronosporales</taxon>
        <taxon>Peronosporaceae</taxon>
        <taxon>Phytophthora</taxon>
    </lineage>
</organism>
<sequence>MSDKFPPRSLASLLGTARTIDFSKLPSSDPRYRNLKAYNLHFAEHQGGKALLETAKKLFADHNPYAALAAVSKA</sequence>
<name>A0A8T1TZ77_9STRA</name>
<gene>
    <name evidence="1" type="ORF">JG687_00013483</name>
</gene>
<accession>A0A8T1TZ77</accession>